<protein>
    <submittedName>
        <fullName evidence="2">Uncharacterized protein</fullName>
    </submittedName>
</protein>
<evidence type="ECO:0000313" key="3">
    <source>
        <dbReference type="Proteomes" id="UP000275456"/>
    </source>
</evidence>
<keyword evidence="3" id="KW-1185">Reference proteome</keyword>
<proteinExistence type="predicted"/>
<organism evidence="2 3">
    <name type="scientific">Agrococcus jenensis</name>
    <dbReference type="NCBI Taxonomy" id="46353"/>
    <lineage>
        <taxon>Bacteria</taxon>
        <taxon>Bacillati</taxon>
        <taxon>Actinomycetota</taxon>
        <taxon>Actinomycetes</taxon>
        <taxon>Micrococcales</taxon>
        <taxon>Microbacteriaceae</taxon>
        <taxon>Agrococcus</taxon>
    </lineage>
</organism>
<accession>A0A3N2AQR7</accession>
<dbReference type="Proteomes" id="UP000275456">
    <property type="component" value="Unassembled WGS sequence"/>
</dbReference>
<keyword evidence="1" id="KW-0472">Membrane</keyword>
<comment type="caution">
    <text evidence="2">The sequence shown here is derived from an EMBL/GenBank/DDBJ whole genome shotgun (WGS) entry which is preliminary data.</text>
</comment>
<dbReference type="AlphaFoldDB" id="A0A3N2AQR7"/>
<sequence length="291" mass="30312">MSANEPATVHYSPPFQRVQQRLSLGQFDSVTATTSFSVLNSDVELVGDGFERLLGVEGTTAGVAVSTAGHETTYTVTVEAENHEEFAAAYAQWAPGGGFVATDDSSFIVVSTAYSFSPGLLSITGAHEVLEGTPTAVALPFGIWVDGGAATGAGFSADVAFDVEGVRPGGLLTGAGMLVVIAASLFVIVRNRHRIGVALAVVRATALGAVDSRVSPSEQWSLSLVRPTQRVFARRSLTQLSVPSRAAVRYSLVDLSTGRPVHSSVDLLTDTPSIPSPTARSSLIDYAKTGD</sequence>
<reference evidence="2 3" key="1">
    <citation type="submission" date="2018-11" db="EMBL/GenBank/DDBJ databases">
        <title>Sequencing the genomes of 1000 actinobacteria strains.</title>
        <authorList>
            <person name="Klenk H.-P."/>
        </authorList>
    </citation>
    <scope>NUCLEOTIDE SEQUENCE [LARGE SCALE GENOMIC DNA]</scope>
    <source>
        <strain evidence="2 3">DSM 9580</strain>
    </source>
</reference>
<evidence type="ECO:0000256" key="1">
    <source>
        <dbReference type="SAM" id="Phobius"/>
    </source>
</evidence>
<dbReference type="EMBL" id="RKHJ01000001">
    <property type="protein sequence ID" value="ROR65336.1"/>
    <property type="molecule type" value="Genomic_DNA"/>
</dbReference>
<keyword evidence="1" id="KW-1133">Transmembrane helix</keyword>
<gene>
    <name evidence="2" type="ORF">EDD26_0702</name>
</gene>
<evidence type="ECO:0000313" key="2">
    <source>
        <dbReference type="EMBL" id="ROR65336.1"/>
    </source>
</evidence>
<name>A0A3N2AQR7_9MICO</name>
<feature type="transmembrane region" description="Helical" evidence="1">
    <location>
        <begin position="169"/>
        <end position="189"/>
    </location>
</feature>
<dbReference type="RefSeq" id="WP_123696432.1">
    <property type="nucleotide sequence ID" value="NZ_RKHJ01000001.1"/>
</dbReference>
<keyword evidence="1" id="KW-0812">Transmembrane</keyword>